<feature type="coiled-coil region" evidence="1">
    <location>
        <begin position="125"/>
        <end position="166"/>
    </location>
</feature>
<dbReference type="SUPFAM" id="SSF47459">
    <property type="entry name" value="HLH, helix-loop-helix DNA-binding domain"/>
    <property type="match status" value="1"/>
</dbReference>
<dbReference type="InterPro" id="IPR036638">
    <property type="entry name" value="HLH_DNA-bd_sf"/>
</dbReference>
<keyword evidence="1" id="KW-0175">Coiled coil</keyword>
<feature type="compositionally biased region" description="Polar residues" evidence="2">
    <location>
        <begin position="1"/>
        <end position="17"/>
    </location>
</feature>
<proteinExistence type="predicted"/>
<dbReference type="EMBL" id="REGN01012593">
    <property type="protein sequence ID" value="RMZ95096.1"/>
    <property type="molecule type" value="Genomic_DNA"/>
</dbReference>
<dbReference type="Proteomes" id="UP000276133">
    <property type="component" value="Unassembled WGS sequence"/>
</dbReference>
<dbReference type="GO" id="GO:0046983">
    <property type="term" value="F:protein dimerization activity"/>
    <property type="evidence" value="ECO:0007669"/>
    <property type="project" value="InterPro"/>
</dbReference>
<dbReference type="SMART" id="SM00353">
    <property type="entry name" value="HLH"/>
    <property type="match status" value="1"/>
</dbReference>
<dbReference type="PROSITE" id="PS50888">
    <property type="entry name" value="BHLH"/>
    <property type="match status" value="1"/>
</dbReference>
<dbReference type="AlphaFoldDB" id="A0A3M7P7N0"/>
<evidence type="ECO:0000256" key="1">
    <source>
        <dbReference type="SAM" id="Coils"/>
    </source>
</evidence>
<keyword evidence="5" id="KW-1185">Reference proteome</keyword>
<dbReference type="InterPro" id="IPR011598">
    <property type="entry name" value="bHLH_dom"/>
</dbReference>
<evidence type="ECO:0000313" key="5">
    <source>
        <dbReference type="Proteomes" id="UP000276133"/>
    </source>
</evidence>
<dbReference type="Pfam" id="PF00010">
    <property type="entry name" value="HLH"/>
    <property type="match status" value="1"/>
</dbReference>
<name>A0A3M7P7N0_BRAPC</name>
<organism evidence="4 5">
    <name type="scientific">Brachionus plicatilis</name>
    <name type="common">Marine rotifer</name>
    <name type="synonym">Brachionus muelleri</name>
    <dbReference type="NCBI Taxonomy" id="10195"/>
    <lineage>
        <taxon>Eukaryota</taxon>
        <taxon>Metazoa</taxon>
        <taxon>Spiralia</taxon>
        <taxon>Gnathifera</taxon>
        <taxon>Rotifera</taxon>
        <taxon>Eurotatoria</taxon>
        <taxon>Monogononta</taxon>
        <taxon>Pseudotrocha</taxon>
        <taxon>Ploima</taxon>
        <taxon>Brachionidae</taxon>
        <taxon>Brachionus</taxon>
    </lineage>
</organism>
<sequence>MSPSSMLKLNKPCSSTFNSDRSRKFSISSNSSSFKYNRSFEEDELMDSDVENDDDDFFSKSSDSTKSGGQKNISLNLHSVRERQRRLRLKNLLIKLKLALYDADENTSSVKISNSNFKHSKQATLAEAVDSIKKLETQGQKLEYEFENMKKQNFILQKRLELLKSQQWTK</sequence>
<reference evidence="4 5" key="1">
    <citation type="journal article" date="2018" name="Sci. Rep.">
        <title>Genomic signatures of local adaptation to the degree of environmental predictability in rotifers.</title>
        <authorList>
            <person name="Franch-Gras L."/>
            <person name="Hahn C."/>
            <person name="Garcia-Roger E.M."/>
            <person name="Carmona M.J."/>
            <person name="Serra M."/>
            <person name="Gomez A."/>
        </authorList>
    </citation>
    <scope>NUCLEOTIDE SEQUENCE [LARGE SCALE GENOMIC DNA]</scope>
    <source>
        <strain evidence="4">HYR1</strain>
    </source>
</reference>
<feature type="domain" description="BHLH" evidence="3">
    <location>
        <begin position="73"/>
        <end position="135"/>
    </location>
</feature>
<feature type="region of interest" description="Disordered" evidence="2">
    <location>
        <begin position="1"/>
        <end position="32"/>
    </location>
</feature>
<evidence type="ECO:0000259" key="3">
    <source>
        <dbReference type="PROSITE" id="PS50888"/>
    </source>
</evidence>
<feature type="compositionally biased region" description="Acidic residues" evidence="2">
    <location>
        <begin position="45"/>
        <end position="56"/>
    </location>
</feature>
<protein>
    <recommendedName>
        <fullName evidence="3">BHLH domain-containing protein</fullName>
    </recommendedName>
</protein>
<accession>A0A3M7P7N0</accession>
<comment type="caution">
    <text evidence="4">The sequence shown here is derived from an EMBL/GenBank/DDBJ whole genome shotgun (WGS) entry which is preliminary data.</text>
</comment>
<dbReference type="Gene3D" id="4.10.280.10">
    <property type="entry name" value="Helix-loop-helix DNA-binding domain"/>
    <property type="match status" value="1"/>
</dbReference>
<evidence type="ECO:0000256" key="2">
    <source>
        <dbReference type="SAM" id="MobiDB-lite"/>
    </source>
</evidence>
<evidence type="ECO:0000313" key="4">
    <source>
        <dbReference type="EMBL" id="RMZ95096.1"/>
    </source>
</evidence>
<feature type="region of interest" description="Disordered" evidence="2">
    <location>
        <begin position="45"/>
        <end position="74"/>
    </location>
</feature>
<gene>
    <name evidence="4" type="ORF">BpHYR1_049742</name>
</gene>